<feature type="domain" description="PEGA" evidence="2">
    <location>
        <begin position="239"/>
        <end position="303"/>
    </location>
</feature>
<proteinExistence type="predicted"/>
<gene>
    <name evidence="3" type="ORF">MMOS7_00470</name>
</gene>
<accession>A0A2Z5PHK6</accession>
<reference evidence="3 4" key="1">
    <citation type="submission" date="2009-06" db="EMBL/GenBank/DDBJ databases">
        <title>Molecular Evidence for Microbiologically Influenced Corrosion from genome of Methanogen.</title>
        <authorList>
            <person name="Ito N."/>
            <person name="Tsurumaru H."/>
            <person name="Shimizu A."/>
            <person name="Harada T."/>
            <person name="Hosoyama A."/>
            <person name="Horikawa H."/>
            <person name="Wakai S."/>
            <person name="Sasaki K."/>
            <person name="Nishijima K."/>
            <person name="Ataku H."/>
            <person name="Yamazaki J."/>
            <person name="Mise M."/>
            <person name="Yamazaki S."/>
            <person name="Tanikawa S."/>
            <person name="Harayama S."/>
            <person name="Fujita N."/>
        </authorList>
    </citation>
    <scope>NUCLEOTIDE SEQUENCE [LARGE SCALE GENOMIC DNA]</scope>
    <source>
        <strain evidence="4">OS7 ( NBRC 103642)</strain>
    </source>
</reference>
<keyword evidence="1" id="KW-0472">Membrane</keyword>
<dbReference type="Proteomes" id="UP000263689">
    <property type="component" value="Chromosome"/>
</dbReference>
<sequence length="571" mass="62379">MKKSYLLFLLLLLSVVGSVNATAVTIPETCTVTSNYVVLNEELDTNVTKALLLTYSWNDYTSGSIIPTISGVDGNIIYFSDVDSLARFCSIISGTSPSLAFDGNYKIFKSGAETYATCILVNSPTPSASGTYLNNITMNLESTQLMYTYGYYLTTLTGNTGTVLYNSYQIWTQNSGGICDFSSLTANQEGIFTVSQKWSGSSVTMVVSVLVFDYVDYTTSIPDGSNAVVSELLSPPTLYDLTINTNVDGLTVYNGETVLGSADDGTVFPLIAGTYDLTFEKDGYWNETETVIITDSGVSVDLEMFPDSELYLISSNVTTQNIVTNMDVVMTLHIEPKVESQNTMISFSKEIVSIKEGTEELTKDGDNYIIGDFYEPIDLTVTFNSGTLTGNRYIETTVFGTAYVGTQSTDFSTIKSITYAVNSLPIIVYMPDWESGVNELRITEQEGNTLILNVEVLDSSDDSVFTQNVVFNPYGVETLDINLTEGIYYLHLYCTDFDTSIPFTVSAASTTDDDSDITGVIVTGDDSLVDLLYDYWYVPVALGIAIGVYFVFSKKKGKKPSKLKGGKNGKK</sequence>
<feature type="transmembrane region" description="Helical" evidence="1">
    <location>
        <begin position="535"/>
        <end position="552"/>
    </location>
</feature>
<protein>
    <recommendedName>
        <fullName evidence="2">PEGA domain-containing protein</fullName>
    </recommendedName>
</protein>
<dbReference type="GeneID" id="37874516"/>
<dbReference type="Pfam" id="PF08308">
    <property type="entry name" value="PEGA"/>
    <property type="match status" value="1"/>
</dbReference>
<dbReference type="EMBL" id="AP011528">
    <property type="protein sequence ID" value="BAP62133.1"/>
    <property type="molecule type" value="Genomic_DNA"/>
</dbReference>
<evidence type="ECO:0000313" key="3">
    <source>
        <dbReference type="EMBL" id="BAP62133.1"/>
    </source>
</evidence>
<dbReference type="AlphaFoldDB" id="A0A2Z5PHK6"/>
<keyword evidence="1" id="KW-1133">Transmembrane helix</keyword>
<keyword evidence="1" id="KW-0812">Transmembrane</keyword>
<evidence type="ECO:0000256" key="1">
    <source>
        <dbReference type="SAM" id="Phobius"/>
    </source>
</evidence>
<organism evidence="3 4">
    <name type="scientific">Methanococcus maripaludis OS7</name>
    <dbReference type="NCBI Taxonomy" id="637915"/>
    <lineage>
        <taxon>Archaea</taxon>
        <taxon>Methanobacteriati</taxon>
        <taxon>Methanobacteriota</taxon>
        <taxon>Methanomada group</taxon>
        <taxon>Methanococci</taxon>
        <taxon>Methanococcales</taxon>
        <taxon>Methanococcaceae</taxon>
        <taxon>Methanococcus</taxon>
    </lineage>
</organism>
<dbReference type="KEGG" id="mmao:MMOS7_00470"/>
<evidence type="ECO:0000259" key="2">
    <source>
        <dbReference type="Pfam" id="PF08308"/>
    </source>
</evidence>
<evidence type="ECO:0000313" key="4">
    <source>
        <dbReference type="Proteomes" id="UP000263689"/>
    </source>
</evidence>
<dbReference type="RefSeq" id="WP_119720478.1">
    <property type="nucleotide sequence ID" value="NZ_AP011528.1"/>
</dbReference>
<name>A0A2Z5PHK6_METMI</name>
<dbReference type="InterPro" id="IPR013229">
    <property type="entry name" value="PEGA"/>
</dbReference>